<keyword evidence="3 6" id="KW-0862">Zinc</keyword>
<dbReference type="SMART" id="SM00661">
    <property type="entry name" value="RPOL9"/>
    <property type="match status" value="1"/>
</dbReference>
<evidence type="ECO:0000256" key="7">
    <source>
        <dbReference type="PIRSR" id="PIRSR005586-2"/>
    </source>
</evidence>
<feature type="domain" description="DNA-directed RNA polymerase II subunit RPB9-like zinc ribbon" evidence="10">
    <location>
        <begin position="2"/>
        <end position="55"/>
    </location>
</feature>
<evidence type="ECO:0000256" key="5">
    <source>
        <dbReference type="PIRNR" id="PIRNR005586"/>
    </source>
</evidence>
<dbReference type="Pfam" id="PF02150">
    <property type="entry name" value="Zn_ribbon_RPB9"/>
    <property type="match status" value="1"/>
</dbReference>
<dbReference type="SMART" id="SM00440">
    <property type="entry name" value="ZnF_C2C2"/>
    <property type="match status" value="1"/>
</dbReference>
<dbReference type="Gene3D" id="2.20.25.10">
    <property type="match status" value="1"/>
</dbReference>
<dbReference type="GO" id="GO:0003899">
    <property type="term" value="F:DNA-directed RNA polymerase activity"/>
    <property type="evidence" value="ECO:0007669"/>
    <property type="project" value="InterPro"/>
</dbReference>
<evidence type="ECO:0000256" key="6">
    <source>
        <dbReference type="PIRSR" id="PIRSR005586-1"/>
    </source>
</evidence>
<comment type="similarity">
    <text evidence="5 8">Belongs to the archaeal rpoM/eukaryotic RPA12/RPB9/RPC11 RNA polymerase family.</text>
</comment>
<feature type="binding site" evidence="6">
    <location>
        <position position="7"/>
    </location>
    <ligand>
        <name>Zn(2+)</name>
        <dbReference type="ChEBI" id="CHEBI:29105"/>
        <label>1</label>
    </ligand>
</feature>
<dbReference type="CDD" id="cd00656">
    <property type="entry name" value="Zn-ribbon"/>
    <property type="match status" value="1"/>
</dbReference>
<dbReference type="PIRSF" id="PIRSF005586">
    <property type="entry name" value="RNApol_RpoM"/>
    <property type="match status" value="1"/>
</dbReference>
<feature type="binding site" evidence="6">
    <location>
        <position position="103"/>
    </location>
    <ligand>
        <name>Zn(2+)</name>
        <dbReference type="ChEBI" id="CHEBI:29105"/>
        <label>2</label>
    </ligand>
</feature>
<dbReference type="GO" id="GO:0008270">
    <property type="term" value="F:zinc ion binding"/>
    <property type="evidence" value="ECO:0007669"/>
    <property type="project" value="UniProtKB-KW"/>
</dbReference>
<dbReference type="InterPro" id="IPR001222">
    <property type="entry name" value="Znf_TFIIS"/>
</dbReference>
<dbReference type="GO" id="GO:0006351">
    <property type="term" value="P:DNA-templated transcription"/>
    <property type="evidence" value="ECO:0007669"/>
    <property type="project" value="InterPro"/>
</dbReference>
<reference evidence="11" key="1">
    <citation type="journal article" date="2022" name="Nat. Microbiol.">
        <title>Unique mobile elements and scalable gene flow at the prokaryote-eukaryote boundary revealed by circularized Asgard archaea genomes.</title>
        <authorList>
            <person name="Wu F."/>
            <person name="Speth D.R."/>
            <person name="Philosof A."/>
            <person name="Cremiere A."/>
            <person name="Narayanan A."/>
            <person name="Barco R.A."/>
            <person name="Connon S.A."/>
            <person name="Amend J.P."/>
            <person name="Antoshechkin I.A."/>
            <person name="Orphan V.J."/>
        </authorList>
    </citation>
    <scope>NUCLEOTIDE SEQUENCE</scope>
    <source>
        <strain evidence="11">PR6</strain>
    </source>
</reference>
<dbReference type="Pfam" id="PF01096">
    <property type="entry name" value="Zn_ribbon_TFIIS"/>
    <property type="match status" value="1"/>
</dbReference>
<dbReference type="GO" id="GO:0003676">
    <property type="term" value="F:nucleic acid binding"/>
    <property type="evidence" value="ECO:0007669"/>
    <property type="project" value="InterPro"/>
</dbReference>
<feature type="binding site" evidence="6">
    <location>
        <position position="20"/>
    </location>
    <ligand>
        <name>Zn(2+)</name>
        <dbReference type="ChEBI" id="CHEBI:29105"/>
        <label>1</label>
    </ligand>
</feature>
<keyword evidence="5 8" id="KW-0804">Transcription</keyword>
<evidence type="ECO:0000256" key="3">
    <source>
        <dbReference type="ARBA" id="ARBA00022833"/>
    </source>
</evidence>
<dbReference type="InterPro" id="IPR006288">
    <property type="entry name" value="TFS"/>
</dbReference>
<keyword evidence="1 6" id="KW-0479">Metal-binding</keyword>
<evidence type="ECO:0000256" key="8">
    <source>
        <dbReference type="RuleBase" id="RU003474"/>
    </source>
</evidence>
<keyword evidence="4" id="KW-0805">Transcription regulation</keyword>
<dbReference type="InterPro" id="IPR012164">
    <property type="entry name" value="Rpa12/Rpb9/Rpc10/TFS"/>
</dbReference>
<dbReference type="InterPro" id="IPR001529">
    <property type="entry name" value="Zn_ribbon_RPB9"/>
</dbReference>
<feature type="binding site" evidence="6">
    <location>
        <position position="100"/>
    </location>
    <ligand>
        <name>Zn(2+)</name>
        <dbReference type="ChEBI" id="CHEBI:29105"/>
        <label>2</label>
    </ligand>
</feature>
<protein>
    <submittedName>
        <fullName evidence="11">Transcription factor S</fullName>
    </submittedName>
</protein>
<feature type="domain" description="TFIIS-type" evidence="9">
    <location>
        <begin position="69"/>
        <end position="109"/>
    </location>
</feature>
<dbReference type="GO" id="GO:0006355">
    <property type="term" value="P:regulation of DNA-templated transcription"/>
    <property type="evidence" value="ECO:0007669"/>
    <property type="project" value="InterPro"/>
</dbReference>
<dbReference type="PANTHER" id="PTHR11239:SF12">
    <property type="entry name" value="DNA-DIRECTED RNA POLYMERASE III SUBUNIT RPC10"/>
    <property type="match status" value="1"/>
</dbReference>
<evidence type="ECO:0000256" key="2">
    <source>
        <dbReference type="ARBA" id="ARBA00022771"/>
    </source>
</evidence>
<gene>
    <name evidence="11" type="ORF">K9W46_09010</name>
</gene>
<accession>A0A9Y1BNZ5</accession>
<dbReference type="PANTHER" id="PTHR11239">
    <property type="entry name" value="DNA-DIRECTED RNA POLYMERASE"/>
    <property type="match status" value="1"/>
</dbReference>
<sequence length="111" mass="13122">MEFCPKCGKLMIPEDGKLICTKCGFTKEITNEQDDSFTEEINHDIEKELLKSEVIDESVIDKTLPTRELYCPKCEKKQKVTYWQQQTRSADESPTRFFRCVECGHTWREYD</sequence>
<evidence type="ECO:0000256" key="1">
    <source>
        <dbReference type="ARBA" id="ARBA00022723"/>
    </source>
</evidence>
<feature type="zinc finger region" description="C4-type" evidence="7">
    <location>
        <begin position="4"/>
        <end position="23"/>
    </location>
</feature>
<name>A0A9Y1BNZ5_9ARCH</name>
<evidence type="ECO:0000259" key="10">
    <source>
        <dbReference type="SMART" id="SM00661"/>
    </source>
</evidence>
<feature type="binding site" evidence="6">
    <location>
        <position position="71"/>
    </location>
    <ligand>
        <name>Zn(2+)</name>
        <dbReference type="ChEBI" id="CHEBI:29105"/>
        <label>2</label>
    </ligand>
</feature>
<feature type="binding site" evidence="6">
    <location>
        <position position="23"/>
    </location>
    <ligand>
        <name>Zn(2+)</name>
        <dbReference type="ChEBI" id="CHEBI:29105"/>
        <label>1</label>
    </ligand>
</feature>
<evidence type="ECO:0000259" key="9">
    <source>
        <dbReference type="SMART" id="SM00440"/>
    </source>
</evidence>
<dbReference type="NCBIfam" id="TIGR01384">
    <property type="entry name" value="TFS_arch"/>
    <property type="match status" value="1"/>
</dbReference>
<evidence type="ECO:0000313" key="11">
    <source>
        <dbReference type="EMBL" id="UJG42528.1"/>
    </source>
</evidence>
<dbReference type="AlphaFoldDB" id="A0A9Y1BNZ5"/>
<dbReference type="EMBL" id="CP084167">
    <property type="protein sequence ID" value="UJG42528.1"/>
    <property type="molecule type" value="Genomic_DNA"/>
</dbReference>
<dbReference type="Proteomes" id="UP001200513">
    <property type="component" value="Chromosome"/>
</dbReference>
<evidence type="ECO:0000256" key="4">
    <source>
        <dbReference type="ARBA" id="ARBA00023015"/>
    </source>
</evidence>
<feature type="binding site" evidence="6">
    <location>
        <position position="4"/>
    </location>
    <ligand>
        <name>Zn(2+)</name>
        <dbReference type="ChEBI" id="CHEBI:29105"/>
        <label>1</label>
    </ligand>
</feature>
<proteinExistence type="inferred from homology"/>
<organism evidence="11">
    <name type="scientific">Candidatus Heimdallarchaeum endolithica</name>
    <dbReference type="NCBI Taxonomy" id="2876572"/>
    <lineage>
        <taxon>Archaea</taxon>
        <taxon>Promethearchaeati</taxon>
        <taxon>Candidatus Heimdallarchaeota</taxon>
        <taxon>Candidatus Heimdallarchaeia (ex Rinke et al. 2021) (nom. nud.)</taxon>
        <taxon>Candidatus Heimdallarchaeales</taxon>
        <taxon>Candidatus Heimdallarchaeaceae</taxon>
        <taxon>Candidatus Heimdallarchaeum</taxon>
    </lineage>
</organism>
<dbReference type="SUPFAM" id="SSF57783">
    <property type="entry name" value="Zinc beta-ribbon"/>
    <property type="match status" value="1"/>
</dbReference>
<feature type="binding site" evidence="6">
    <location>
        <position position="74"/>
    </location>
    <ligand>
        <name>Zn(2+)</name>
        <dbReference type="ChEBI" id="CHEBI:29105"/>
        <label>2</label>
    </ligand>
</feature>
<keyword evidence="2 7" id="KW-0863">Zinc-finger</keyword>